<organism evidence="1 2">
    <name type="scientific">Diaporthe helianthi</name>
    <dbReference type="NCBI Taxonomy" id="158607"/>
    <lineage>
        <taxon>Eukaryota</taxon>
        <taxon>Fungi</taxon>
        <taxon>Dikarya</taxon>
        <taxon>Ascomycota</taxon>
        <taxon>Pezizomycotina</taxon>
        <taxon>Sordariomycetes</taxon>
        <taxon>Sordariomycetidae</taxon>
        <taxon>Diaporthales</taxon>
        <taxon>Diaporthaceae</taxon>
        <taxon>Diaporthe</taxon>
    </lineage>
</organism>
<dbReference type="InParanoid" id="A0A2P5HPA3"/>
<evidence type="ECO:0000313" key="2">
    <source>
        <dbReference type="Proteomes" id="UP000094444"/>
    </source>
</evidence>
<accession>A0A2P5HPA3</accession>
<name>A0A2P5HPA3_DIAHE</name>
<sequence>MGAGNTLARPQAHDIWLLARKLKGSVANHHLGSWAIKSKQLRRNVSTNNSFCLCFITTTALAAGMRVVDEIPECRK</sequence>
<comment type="caution">
    <text evidence="1">The sequence shown here is derived from an EMBL/GenBank/DDBJ whole genome shotgun (WGS) entry which is preliminary data.</text>
</comment>
<evidence type="ECO:0000313" key="1">
    <source>
        <dbReference type="EMBL" id="POS72061.1"/>
    </source>
</evidence>
<dbReference type="EMBL" id="MAVT02001095">
    <property type="protein sequence ID" value="POS72061.1"/>
    <property type="molecule type" value="Genomic_DNA"/>
</dbReference>
<dbReference type="AlphaFoldDB" id="A0A2P5HPA3"/>
<dbReference type="Proteomes" id="UP000094444">
    <property type="component" value="Unassembled WGS sequence"/>
</dbReference>
<gene>
    <name evidence="1" type="ORF">DHEL01_v209548</name>
</gene>
<keyword evidence="2" id="KW-1185">Reference proteome</keyword>
<protein>
    <submittedName>
        <fullName evidence="1">Uncharacterized protein</fullName>
    </submittedName>
</protein>
<reference evidence="1" key="1">
    <citation type="submission" date="2017-09" db="EMBL/GenBank/DDBJ databases">
        <title>Polyketide synthases of a Diaporthe helianthi virulent isolate.</title>
        <authorList>
            <person name="Baroncelli R."/>
        </authorList>
    </citation>
    <scope>NUCLEOTIDE SEQUENCE [LARGE SCALE GENOMIC DNA]</scope>
    <source>
        <strain evidence="1">7/96</strain>
    </source>
</reference>
<proteinExistence type="predicted"/>